<dbReference type="InterPro" id="IPR016197">
    <property type="entry name" value="Chromo-like_dom_sf"/>
</dbReference>
<evidence type="ECO:0000259" key="4">
    <source>
        <dbReference type="PROSITE" id="PS50013"/>
    </source>
</evidence>
<protein>
    <recommendedName>
        <fullName evidence="4">Chromo domain-containing protein</fullName>
    </recommendedName>
</protein>
<dbReference type="PANTHER" id="PTHR22812">
    <property type="entry name" value="CHROMOBOX PROTEIN"/>
    <property type="match status" value="1"/>
</dbReference>
<feature type="compositionally biased region" description="Low complexity" evidence="3">
    <location>
        <begin position="214"/>
        <end position="228"/>
    </location>
</feature>
<comment type="caution">
    <text evidence="5">The sequence shown here is derived from an EMBL/GenBank/DDBJ whole genome shotgun (WGS) entry which is preliminary data.</text>
</comment>
<dbReference type="InterPro" id="IPR000953">
    <property type="entry name" value="Chromo/chromo_shadow_dom"/>
</dbReference>
<keyword evidence="6" id="KW-1185">Reference proteome</keyword>
<gene>
    <name evidence="5" type="ORF">BDN71DRAFT_1586563</name>
</gene>
<keyword evidence="2" id="KW-0539">Nucleus</keyword>
<dbReference type="OrthoDB" id="433924at2759"/>
<dbReference type="InterPro" id="IPR023780">
    <property type="entry name" value="Chromo_domain"/>
</dbReference>
<comment type="subcellular location">
    <subcellularLocation>
        <location evidence="1">Nucleus</location>
    </subcellularLocation>
</comment>
<dbReference type="PROSITE" id="PS00598">
    <property type="entry name" value="CHROMO_1"/>
    <property type="match status" value="1"/>
</dbReference>
<feature type="region of interest" description="Disordered" evidence="3">
    <location>
        <begin position="123"/>
        <end position="181"/>
    </location>
</feature>
<evidence type="ECO:0000256" key="3">
    <source>
        <dbReference type="SAM" id="MobiDB-lite"/>
    </source>
</evidence>
<dbReference type="InterPro" id="IPR023779">
    <property type="entry name" value="Chromodomain_CS"/>
</dbReference>
<organism evidence="5 6">
    <name type="scientific">Pleurotus eryngii</name>
    <name type="common">Boletus of the steppes</name>
    <dbReference type="NCBI Taxonomy" id="5323"/>
    <lineage>
        <taxon>Eukaryota</taxon>
        <taxon>Fungi</taxon>
        <taxon>Dikarya</taxon>
        <taxon>Basidiomycota</taxon>
        <taxon>Agaricomycotina</taxon>
        <taxon>Agaricomycetes</taxon>
        <taxon>Agaricomycetidae</taxon>
        <taxon>Agaricales</taxon>
        <taxon>Pleurotineae</taxon>
        <taxon>Pleurotaceae</taxon>
        <taxon>Pleurotus</taxon>
    </lineage>
</organism>
<evidence type="ECO:0000313" key="6">
    <source>
        <dbReference type="Proteomes" id="UP000807025"/>
    </source>
</evidence>
<name>A0A9P6DIU5_PLEER</name>
<dbReference type="EMBL" id="MU154530">
    <property type="protein sequence ID" value="KAF9499914.1"/>
    <property type="molecule type" value="Genomic_DNA"/>
</dbReference>
<feature type="compositionally biased region" description="Polar residues" evidence="3">
    <location>
        <begin position="242"/>
        <end position="261"/>
    </location>
</feature>
<proteinExistence type="predicted"/>
<sequence>MGRKRSKQPQPDEYHVEVITAARVLDTLEWEYHVKWAGYDSESDSWEPQANVESCTELLKRFWKHIGLDDEDYPPGHVCEAKPSWIRKEKKMFANNFPEVLQNQKQRAKAEKAAKVRITYVGEASPAASSSSKTKGKRKRSKGVSSIIDDESSDGEPLAKKAKSTTEQVTPTTRDKGKQKATEFLSSPVYFGGDVADLFTPPDSPSKESPTRPAEPSSPEVPTASSSSFPIPSEQHWRRKLQTQATAPQTTIVGSSLSTKQRLSQTALSVTAPNTKIAKKTSLAGLSFKKRPDAGVAPLGVATSSTPGSMPLPRRKTTGTEPTITVPDSPVAPREASHSMFLPGVMQPSPPVQSPVDFFQATLHAEETPHYEDYNIPHIEDFMSELHLPSPKNQLLDQAELFLQAAMPLELATPLPLEQSVMQQTQTKDSVQEPEIPAPVATILRPKLPPKAQIKYSWKGPLWSEDGDKSEHICDICLTDVSDPLPDGLRLNILLQTVDSFRCKGLYDQRDVVQILLACKKTPQQFARVTPKEPKDAEALTALTRSINRLRQVIVLPLYLDNKIVSLLLVFSAIGSKPLARKLSLPSNYQQSKTPVAVLLAWSLPSYERQEWRHPVNKAISCSLPYEPPSISRAQYRKLRHLCTMMGVLRFPQDLYEFMNRATRSYCVWWEGGDGASKQQGWETDTLQTVLEACGAENGGHKKSVRVVFVHVASILTLHRLPDFLERRSKRLDVCFYTYGTHHRVPPSLWGIRPIYPAGGIVTFTPQALLGNPDVLRMRIKQIVAHTFWDCYVLPTTVAIASLLSAGKNDPLDLFDRSKLFTEYYLQMIEEGDIAMMEAPPLEPYFTNPRALEWRAATEAQRNFTRRDYLEYALKEFNASYSNVPESDWLITAEGAITKDLHMMQTQPCFMSEYRRFVVIRGSQESYEPDVLKDSFEWVSAERFDFNDQLFDKWSCSQLEKFNEWDFPIF</sequence>
<feature type="region of interest" description="Disordered" evidence="3">
    <location>
        <begin position="195"/>
        <end position="261"/>
    </location>
</feature>
<accession>A0A9P6DIU5</accession>
<reference evidence="5" key="1">
    <citation type="submission" date="2020-11" db="EMBL/GenBank/DDBJ databases">
        <authorList>
            <consortium name="DOE Joint Genome Institute"/>
            <person name="Ahrendt S."/>
            <person name="Riley R."/>
            <person name="Andreopoulos W."/>
            <person name="Labutti K."/>
            <person name="Pangilinan J."/>
            <person name="Ruiz-Duenas F.J."/>
            <person name="Barrasa J.M."/>
            <person name="Sanchez-Garcia M."/>
            <person name="Camarero S."/>
            <person name="Miyauchi S."/>
            <person name="Serrano A."/>
            <person name="Linde D."/>
            <person name="Babiker R."/>
            <person name="Drula E."/>
            <person name="Ayuso-Fernandez I."/>
            <person name="Pacheco R."/>
            <person name="Padilla G."/>
            <person name="Ferreira P."/>
            <person name="Barriuso J."/>
            <person name="Kellner H."/>
            <person name="Castanera R."/>
            <person name="Alfaro M."/>
            <person name="Ramirez L."/>
            <person name="Pisabarro A.G."/>
            <person name="Kuo A."/>
            <person name="Tritt A."/>
            <person name="Lipzen A."/>
            <person name="He G."/>
            <person name="Yan M."/>
            <person name="Ng V."/>
            <person name="Cullen D."/>
            <person name="Martin F."/>
            <person name="Rosso M.-N."/>
            <person name="Henrissat B."/>
            <person name="Hibbett D."/>
            <person name="Martinez A.T."/>
            <person name="Grigoriev I.V."/>
        </authorList>
    </citation>
    <scope>NUCLEOTIDE SEQUENCE</scope>
    <source>
        <strain evidence="5">ATCC 90797</strain>
    </source>
</reference>
<feature type="region of interest" description="Disordered" evidence="3">
    <location>
        <begin position="297"/>
        <end position="334"/>
    </location>
</feature>
<dbReference type="SMART" id="SM00298">
    <property type="entry name" value="CHROMO"/>
    <property type="match status" value="1"/>
</dbReference>
<evidence type="ECO:0000256" key="1">
    <source>
        <dbReference type="ARBA" id="ARBA00004123"/>
    </source>
</evidence>
<dbReference type="PROSITE" id="PS50013">
    <property type="entry name" value="CHROMO_2"/>
    <property type="match status" value="1"/>
</dbReference>
<evidence type="ECO:0000256" key="2">
    <source>
        <dbReference type="ARBA" id="ARBA00023242"/>
    </source>
</evidence>
<dbReference type="Pfam" id="PF00385">
    <property type="entry name" value="Chromo"/>
    <property type="match status" value="1"/>
</dbReference>
<dbReference type="GO" id="GO:0006338">
    <property type="term" value="P:chromatin remodeling"/>
    <property type="evidence" value="ECO:0007669"/>
    <property type="project" value="UniProtKB-ARBA"/>
</dbReference>
<dbReference type="GO" id="GO:0005634">
    <property type="term" value="C:nucleus"/>
    <property type="evidence" value="ECO:0007669"/>
    <property type="project" value="UniProtKB-SubCell"/>
</dbReference>
<dbReference type="CDD" id="cd18968">
    <property type="entry name" value="chromodomain"/>
    <property type="match status" value="1"/>
</dbReference>
<dbReference type="AlphaFoldDB" id="A0A9P6DIU5"/>
<dbReference type="SUPFAM" id="SSF54160">
    <property type="entry name" value="Chromo domain-like"/>
    <property type="match status" value="1"/>
</dbReference>
<feature type="domain" description="Chromo" evidence="4">
    <location>
        <begin position="14"/>
        <end position="64"/>
    </location>
</feature>
<dbReference type="Proteomes" id="UP000807025">
    <property type="component" value="Unassembled WGS sequence"/>
</dbReference>
<dbReference type="InterPro" id="IPR051219">
    <property type="entry name" value="Heterochromatin_chromo-domain"/>
</dbReference>
<evidence type="ECO:0000313" key="5">
    <source>
        <dbReference type="EMBL" id="KAF9499914.1"/>
    </source>
</evidence>
<dbReference type="Gene3D" id="2.40.50.40">
    <property type="match status" value="1"/>
</dbReference>